<evidence type="ECO:0000256" key="1">
    <source>
        <dbReference type="SAM" id="Phobius"/>
    </source>
</evidence>
<dbReference type="AlphaFoldDB" id="S9QFK6"/>
<dbReference type="HOGENOM" id="CLU_1667257_0_0_5"/>
<evidence type="ECO:0000313" key="2">
    <source>
        <dbReference type="EMBL" id="EPX80221.1"/>
    </source>
</evidence>
<dbReference type="Proteomes" id="UP000015351">
    <property type="component" value="Unassembled WGS sequence"/>
</dbReference>
<accession>S9QFK6</accession>
<dbReference type="EMBL" id="AONI01000009">
    <property type="protein sequence ID" value="EPX80221.1"/>
    <property type="molecule type" value="Genomic_DNA"/>
</dbReference>
<dbReference type="PATRIC" id="fig|1123360.3.peg.1547"/>
<evidence type="ECO:0000313" key="3">
    <source>
        <dbReference type="Proteomes" id="UP000015351"/>
    </source>
</evidence>
<protein>
    <recommendedName>
        <fullName evidence="4">DUF3592 domain-containing protein</fullName>
    </recommendedName>
</protein>
<comment type="caution">
    <text evidence="2">The sequence shown here is derived from an EMBL/GenBank/DDBJ whole genome shotgun (WGS) entry which is preliminary data.</text>
</comment>
<dbReference type="RefSeq" id="WP_021100127.1">
    <property type="nucleotide sequence ID" value="NZ_KE557306.1"/>
</dbReference>
<dbReference type="OrthoDB" id="7846919at2"/>
<keyword evidence="1" id="KW-0812">Transmembrane</keyword>
<reference evidence="3" key="1">
    <citation type="journal article" date="2013" name="Stand. Genomic Sci.">
        <title>Genome sequence of the Litoreibacter arenae type strain (DSM 19593(T)), a member of the Roseobacter clade isolated from sea sand.</title>
        <authorList>
            <person name="Riedel T."/>
            <person name="Fiebig A."/>
            <person name="Petersen J."/>
            <person name="Gronow S."/>
            <person name="Kyrpides N.C."/>
            <person name="Goker M."/>
            <person name="Klenk H.P."/>
        </authorList>
    </citation>
    <scope>NUCLEOTIDE SEQUENCE [LARGE SCALE GENOMIC DNA]</scope>
    <source>
        <strain evidence="3">DSM 19593</strain>
    </source>
</reference>
<feature type="transmembrane region" description="Helical" evidence="1">
    <location>
        <begin position="124"/>
        <end position="146"/>
    </location>
</feature>
<evidence type="ECO:0008006" key="4">
    <source>
        <dbReference type="Google" id="ProtNLM"/>
    </source>
</evidence>
<proteinExistence type="predicted"/>
<sequence length="158" mass="17719">MPDYRKGVRPPWAVITLCFVLGLPLLGAGNADRVFWQLTSSGEPVPGRIVETRSHRVSPSDGYLTFTPRVEFTDPGGVLREMSVKSGSSHYNFRKGDRVTVLWRAQDQSIAIQVPFKRHLGLAAVMWTFTFAGAVMVLASIWFIVVRGFTRISQLRRP</sequence>
<dbReference type="STRING" id="1123360.thalar_01560"/>
<keyword evidence="1" id="KW-1133">Transmembrane helix</keyword>
<keyword evidence="1" id="KW-0472">Membrane</keyword>
<organism evidence="2 3">
    <name type="scientific">Litoreibacter arenae DSM 19593</name>
    <dbReference type="NCBI Taxonomy" id="1123360"/>
    <lineage>
        <taxon>Bacteria</taxon>
        <taxon>Pseudomonadati</taxon>
        <taxon>Pseudomonadota</taxon>
        <taxon>Alphaproteobacteria</taxon>
        <taxon>Rhodobacterales</taxon>
        <taxon>Roseobacteraceae</taxon>
        <taxon>Litoreibacter</taxon>
    </lineage>
</organism>
<gene>
    <name evidence="2" type="ORF">thalar_01560</name>
</gene>
<name>S9QFK6_9RHOB</name>
<keyword evidence="3" id="KW-1185">Reference proteome</keyword>